<keyword evidence="3" id="KW-1185">Reference proteome</keyword>
<gene>
    <name evidence="2" type="ORF">VSS37_07240</name>
</gene>
<dbReference type="InterPro" id="IPR009003">
    <property type="entry name" value="Peptidase_S1_PA"/>
</dbReference>
<accession>A0ABU6CVB2</accession>
<dbReference type="Pfam" id="PF13365">
    <property type="entry name" value="Trypsin_2"/>
    <property type="match status" value="1"/>
</dbReference>
<organism evidence="2 3">
    <name type="scientific">Candidatus Thiothrix phosphatis</name>
    <dbReference type="NCBI Taxonomy" id="3112415"/>
    <lineage>
        <taxon>Bacteria</taxon>
        <taxon>Pseudomonadati</taxon>
        <taxon>Pseudomonadota</taxon>
        <taxon>Gammaproteobacteria</taxon>
        <taxon>Thiotrichales</taxon>
        <taxon>Thiotrichaceae</taxon>
        <taxon>Thiothrix</taxon>
    </lineage>
</organism>
<feature type="signal peptide" evidence="1">
    <location>
        <begin position="1"/>
        <end position="23"/>
    </location>
</feature>
<dbReference type="Gene3D" id="2.40.10.10">
    <property type="entry name" value="Trypsin-like serine proteases"/>
    <property type="match status" value="2"/>
</dbReference>
<proteinExistence type="predicted"/>
<evidence type="ECO:0000313" key="3">
    <source>
        <dbReference type="Proteomes" id="UP001308005"/>
    </source>
</evidence>
<feature type="chain" id="PRO_5046197468" evidence="1">
    <location>
        <begin position="24"/>
        <end position="479"/>
    </location>
</feature>
<dbReference type="Proteomes" id="UP001308005">
    <property type="component" value="Unassembled WGS sequence"/>
</dbReference>
<protein>
    <submittedName>
        <fullName evidence="2">Trypsin-like peptidase domain-containing protein</fullName>
    </submittedName>
</protein>
<dbReference type="PANTHER" id="PTHR36234:SF5">
    <property type="entry name" value="LYSYL ENDOPEPTIDASE"/>
    <property type="match status" value="1"/>
</dbReference>
<dbReference type="EMBL" id="JAYMYJ010000060">
    <property type="protein sequence ID" value="MEB4590769.1"/>
    <property type="molecule type" value="Genomic_DNA"/>
</dbReference>
<sequence length="479" mass="50372">MKRFTTAISLAALSLLLAAPASAEEAVKVEGRVFHDPAAAQEAAPAKLHLDPASLPVRAARGASSQGGDVVLPPLSTQELARLQQPDGSHDKGLRIGVGRNVPDSFGQPDTWHWVAVEGGQVAYLGLTSSGAQRVRVKLQVGNLPDGVELQFYAPADPKTVYGPFTRTELAAQPKDASGNTLFWSPSVAGDTLRMEVFLPDGVQPADLKLGIPQLSHVAMDAASGQKQAGVLESNDAACYIGLACATPAWQRTGAAVGGYQFTKVDGSTYRCSGTVVNNTANDGIPYFLTANHCIDNPQDAASMEFFWRYAGSACGSNDAAQWMLWTAGGSKLLATDGGLDITLVQLLANPPSDTTYAGWSATPLNYQEAVAGIHHDGINGGISPKLFSAGYFLGHAEVQDGNPVAVSEGRMAVVQWTYGVTEHGSSGSGLWAVKDGVHYLKGVLSQGDVSCSNPTGKDVYGRFDLAYPLLKPWLNPAH</sequence>
<reference evidence="3" key="1">
    <citation type="submission" date="2023-07" db="EMBL/GenBank/DDBJ databases">
        <title>The carbon used by Thiothrix.</title>
        <authorList>
            <person name="Chen L."/>
        </authorList>
    </citation>
    <scope>NUCLEOTIDE SEQUENCE [LARGE SCALE GENOMIC DNA]</scope>
</reference>
<name>A0ABU6CVB2_9GAMM</name>
<keyword evidence="1" id="KW-0732">Signal</keyword>
<dbReference type="PANTHER" id="PTHR36234">
    <property type="entry name" value="LYSYL ENDOPEPTIDASE"/>
    <property type="match status" value="1"/>
</dbReference>
<comment type="caution">
    <text evidence="2">The sequence shown here is derived from an EMBL/GenBank/DDBJ whole genome shotgun (WGS) entry which is preliminary data.</text>
</comment>
<dbReference type="SUPFAM" id="SSF50494">
    <property type="entry name" value="Trypsin-like serine proteases"/>
    <property type="match status" value="1"/>
</dbReference>
<evidence type="ECO:0000256" key="1">
    <source>
        <dbReference type="SAM" id="SignalP"/>
    </source>
</evidence>
<dbReference type="InterPro" id="IPR043504">
    <property type="entry name" value="Peptidase_S1_PA_chymotrypsin"/>
</dbReference>
<evidence type="ECO:0000313" key="2">
    <source>
        <dbReference type="EMBL" id="MEB4590769.1"/>
    </source>
</evidence>
<dbReference type="RefSeq" id="WP_324694133.1">
    <property type="nucleotide sequence ID" value="NZ_JAYMYJ010000060.1"/>
</dbReference>